<evidence type="ECO:0000313" key="3">
    <source>
        <dbReference type="Proteomes" id="UP000621500"/>
    </source>
</evidence>
<dbReference type="InterPro" id="IPR006311">
    <property type="entry name" value="TAT_signal"/>
</dbReference>
<protein>
    <recommendedName>
        <fullName evidence="4">Twin-arginine translocation signal domain-containing protein</fullName>
    </recommendedName>
</protein>
<proteinExistence type="predicted"/>
<comment type="caution">
    <text evidence="2">The sequence shown here is derived from an EMBL/GenBank/DDBJ whole genome shotgun (WGS) entry which is preliminary data.</text>
</comment>
<name>A0ABQ4F399_9ACTN</name>
<dbReference type="PROSITE" id="PS51318">
    <property type="entry name" value="TAT"/>
    <property type="match status" value="1"/>
</dbReference>
<evidence type="ECO:0000256" key="1">
    <source>
        <dbReference type="SAM" id="MobiDB-lite"/>
    </source>
</evidence>
<evidence type="ECO:0000313" key="2">
    <source>
        <dbReference type="EMBL" id="GIH01370.1"/>
    </source>
</evidence>
<gene>
    <name evidence="2" type="ORF">Pma05_79420</name>
</gene>
<feature type="region of interest" description="Disordered" evidence="1">
    <location>
        <begin position="33"/>
        <end position="54"/>
    </location>
</feature>
<accession>A0ABQ4F399</accession>
<dbReference type="Proteomes" id="UP000621500">
    <property type="component" value="Unassembled WGS sequence"/>
</dbReference>
<organism evidence="2 3">
    <name type="scientific">Plantactinospora mayteni</name>
    <dbReference type="NCBI Taxonomy" id="566021"/>
    <lineage>
        <taxon>Bacteria</taxon>
        <taxon>Bacillati</taxon>
        <taxon>Actinomycetota</taxon>
        <taxon>Actinomycetes</taxon>
        <taxon>Micromonosporales</taxon>
        <taxon>Micromonosporaceae</taxon>
        <taxon>Plantactinospora</taxon>
    </lineage>
</organism>
<evidence type="ECO:0008006" key="4">
    <source>
        <dbReference type="Google" id="ProtNLM"/>
    </source>
</evidence>
<reference evidence="2 3" key="1">
    <citation type="submission" date="2021-01" db="EMBL/GenBank/DDBJ databases">
        <title>Whole genome shotgun sequence of Plantactinospora mayteni NBRC 109088.</title>
        <authorList>
            <person name="Komaki H."/>
            <person name="Tamura T."/>
        </authorList>
    </citation>
    <scope>NUCLEOTIDE SEQUENCE [LARGE SCALE GENOMIC DNA]</scope>
    <source>
        <strain evidence="2 3">NBRC 109088</strain>
    </source>
</reference>
<sequence>MDEEGLTDRRPGPTRRNLLAGAGGLVAGVAAATPAAAGGDSPRRGRSDAPLPPLRFFTDTEAATVSAMAERIFRRWHHLSSLHWP</sequence>
<dbReference type="EMBL" id="BONX01000069">
    <property type="protein sequence ID" value="GIH01370.1"/>
    <property type="molecule type" value="Genomic_DNA"/>
</dbReference>
<keyword evidence="3" id="KW-1185">Reference proteome</keyword>